<evidence type="ECO:0000256" key="7">
    <source>
        <dbReference type="SAM" id="MobiDB-lite"/>
    </source>
</evidence>
<dbReference type="Gene3D" id="2.30.30.60">
    <property type="match status" value="1"/>
</dbReference>
<dbReference type="SUPFAM" id="SSF50182">
    <property type="entry name" value="Sm-like ribonucleoproteins"/>
    <property type="match status" value="1"/>
</dbReference>
<dbReference type="Pfam" id="PF00924">
    <property type="entry name" value="MS_channel_2nd"/>
    <property type="match status" value="1"/>
</dbReference>
<dbReference type="InterPro" id="IPR011066">
    <property type="entry name" value="MscS_channel_C_sf"/>
</dbReference>
<dbReference type="Gene3D" id="3.30.70.100">
    <property type="match status" value="1"/>
</dbReference>
<sequence>MTPLLVVAVISVLIFWMIGAFLGSRDFLTKRLSRGSELIEQLLRRLIPVVFLLLGIVFALNILDAVAILSAILGAAGVVGIAVGFTIRDTIENFIASVMLSIRQPFRPKDLVEIDGKLGVVVRLTSRATILMTPDGNHLRIPNSQVFKAVILNYSRNPERRITFVLGIDAEDDPKAAMEAGLAKLRALKFPLLDPPAQAWVEEVGDSNIVITYAFWINQTNTDFLKARSSAIRVVKMELEEQGFTLPEPIYRLRIDQIPDALTAVVHKSEQPFEPSPPKKPSPKASVEEEDVSPDRTLEEKVDEDRQKSGEDLLDEDKPTEFGDGVQSTAR</sequence>
<dbReference type="RefSeq" id="WP_189575234.1">
    <property type="nucleotide sequence ID" value="NZ_BMXU01000002.1"/>
</dbReference>
<comment type="caution">
    <text evidence="6">Lacks conserved residue(s) required for the propagation of feature annotation.</text>
</comment>
<dbReference type="InterPro" id="IPR006685">
    <property type="entry name" value="MscS_channel_2nd"/>
</dbReference>
<feature type="domain" description="Mechanosensitive ion channel MscS" evidence="8">
    <location>
        <begin position="89"/>
        <end position="156"/>
    </location>
</feature>
<name>A0ABV7MDV2_9PROT</name>
<keyword evidence="2" id="KW-1003">Cell membrane</keyword>
<evidence type="ECO:0000256" key="4">
    <source>
        <dbReference type="ARBA" id="ARBA00022989"/>
    </source>
</evidence>
<accession>A0ABV7MDV2</accession>
<comment type="subunit">
    <text evidence="6">Homoheptamer.</text>
</comment>
<feature type="region of interest" description="Disordered" evidence="7">
    <location>
        <begin position="268"/>
        <end position="331"/>
    </location>
</feature>
<evidence type="ECO:0000313" key="10">
    <source>
        <dbReference type="Proteomes" id="UP001595607"/>
    </source>
</evidence>
<feature type="transmembrane region" description="Helical" evidence="6">
    <location>
        <begin position="42"/>
        <end position="60"/>
    </location>
</feature>
<keyword evidence="10" id="KW-1185">Reference proteome</keyword>
<keyword evidence="5 6" id="KW-0472">Membrane</keyword>
<comment type="caution">
    <text evidence="9">The sequence shown here is derived from an EMBL/GenBank/DDBJ whole genome shotgun (WGS) entry which is preliminary data.</text>
</comment>
<feature type="transmembrane region" description="Helical" evidence="6">
    <location>
        <begin position="66"/>
        <end position="87"/>
    </location>
</feature>
<evidence type="ECO:0000256" key="5">
    <source>
        <dbReference type="ARBA" id="ARBA00023136"/>
    </source>
</evidence>
<evidence type="ECO:0000256" key="1">
    <source>
        <dbReference type="ARBA" id="ARBA00004651"/>
    </source>
</evidence>
<evidence type="ECO:0000256" key="2">
    <source>
        <dbReference type="ARBA" id="ARBA00022475"/>
    </source>
</evidence>
<keyword evidence="6" id="KW-0813">Transport</keyword>
<keyword evidence="6" id="KW-0997">Cell inner membrane</keyword>
<feature type="transmembrane region" description="Helical" evidence="6">
    <location>
        <begin position="6"/>
        <end position="22"/>
    </location>
</feature>
<keyword evidence="4 6" id="KW-1133">Transmembrane helix</keyword>
<comment type="function">
    <text evidence="6">Mechanosensitive channel that participates in the regulation of osmotic pressure changes within the cell, opening in response to stretch forces in the membrane lipid bilayer, without the need for other proteins. Contributes to normal resistance to hypoosmotic shock. Forms an ion channel of 1.0 nanosiemens conductance with a slight preference for anions.</text>
</comment>
<reference evidence="10" key="1">
    <citation type="journal article" date="2019" name="Int. J. Syst. Evol. Microbiol.">
        <title>The Global Catalogue of Microorganisms (GCM) 10K type strain sequencing project: providing services to taxonomists for standard genome sequencing and annotation.</title>
        <authorList>
            <consortium name="The Broad Institute Genomics Platform"/>
            <consortium name="The Broad Institute Genome Sequencing Center for Infectious Disease"/>
            <person name="Wu L."/>
            <person name="Ma J."/>
        </authorList>
    </citation>
    <scope>NUCLEOTIDE SEQUENCE [LARGE SCALE GENOMIC DNA]</scope>
    <source>
        <strain evidence="10">KCTC 22245</strain>
    </source>
</reference>
<keyword evidence="6" id="KW-0406">Ion transport</keyword>
<dbReference type="Gene3D" id="1.10.287.1260">
    <property type="match status" value="1"/>
</dbReference>
<dbReference type="InterPro" id="IPR023408">
    <property type="entry name" value="MscS_beta-dom_sf"/>
</dbReference>
<evidence type="ECO:0000313" key="9">
    <source>
        <dbReference type="EMBL" id="MFC3303057.1"/>
    </source>
</evidence>
<organism evidence="9 10">
    <name type="scientific">Parvularcula lutaonensis</name>
    <dbReference type="NCBI Taxonomy" id="491923"/>
    <lineage>
        <taxon>Bacteria</taxon>
        <taxon>Pseudomonadati</taxon>
        <taxon>Pseudomonadota</taxon>
        <taxon>Alphaproteobacteria</taxon>
        <taxon>Parvularculales</taxon>
        <taxon>Parvularculaceae</taxon>
        <taxon>Parvularcula</taxon>
    </lineage>
</organism>
<evidence type="ECO:0000256" key="6">
    <source>
        <dbReference type="RuleBase" id="RU369025"/>
    </source>
</evidence>
<dbReference type="InterPro" id="IPR045275">
    <property type="entry name" value="MscS_archaea/bacteria_type"/>
</dbReference>
<dbReference type="Proteomes" id="UP001595607">
    <property type="component" value="Unassembled WGS sequence"/>
</dbReference>
<dbReference type="SUPFAM" id="SSF82689">
    <property type="entry name" value="Mechanosensitive channel protein MscS (YggB), C-terminal domain"/>
    <property type="match status" value="1"/>
</dbReference>
<protein>
    <recommendedName>
        <fullName evidence="6">Small-conductance mechanosensitive channel</fullName>
    </recommendedName>
</protein>
<dbReference type="PANTHER" id="PTHR30221">
    <property type="entry name" value="SMALL-CONDUCTANCE MECHANOSENSITIVE CHANNEL"/>
    <property type="match status" value="1"/>
</dbReference>
<comment type="subcellular location">
    <subcellularLocation>
        <location evidence="6">Cell inner membrane</location>
        <topology evidence="6">Multi-pass membrane protein</topology>
    </subcellularLocation>
    <subcellularLocation>
        <location evidence="1">Cell membrane</location>
        <topology evidence="1">Multi-pass membrane protein</topology>
    </subcellularLocation>
</comment>
<comment type="similarity">
    <text evidence="6">Belongs to the MscS (TC 1.A.23) family.</text>
</comment>
<feature type="compositionally biased region" description="Basic and acidic residues" evidence="7">
    <location>
        <begin position="293"/>
        <end position="321"/>
    </location>
</feature>
<dbReference type="EMBL" id="JBHRVA010000003">
    <property type="protein sequence ID" value="MFC3303057.1"/>
    <property type="molecule type" value="Genomic_DNA"/>
</dbReference>
<proteinExistence type="inferred from homology"/>
<dbReference type="InterPro" id="IPR010920">
    <property type="entry name" value="LSM_dom_sf"/>
</dbReference>
<dbReference type="PANTHER" id="PTHR30221:SF1">
    <property type="entry name" value="SMALL-CONDUCTANCE MECHANOSENSITIVE CHANNEL"/>
    <property type="match status" value="1"/>
</dbReference>
<evidence type="ECO:0000256" key="3">
    <source>
        <dbReference type="ARBA" id="ARBA00022692"/>
    </source>
</evidence>
<gene>
    <name evidence="9" type="ORF">ACFONP_09970</name>
</gene>
<keyword evidence="6" id="KW-0407">Ion channel</keyword>
<evidence type="ECO:0000259" key="8">
    <source>
        <dbReference type="Pfam" id="PF00924"/>
    </source>
</evidence>
<keyword evidence="3 6" id="KW-0812">Transmembrane</keyword>